<keyword evidence="5 6" id="KW-0464">Manganese</keyword>
<dbReference type="Gene3D" id="3.40.50.970">
    <property type="match status" value="2"/>
</dbReference>
<comment type="subunit">
    <text evidence="6">Homodimer.</text>
</comment>
<dbReference type="InterPro" id="IPR011766">
    <property type="entry name" value="TPP_enzyme_TPP-bd"/>
</dbReference>
<sequence>MSSWLLAQCVVEQLRQAGVRHVVLAPGSRNAPLSLALHAAAQEAGPVLSLHVRIDERSAGFLALGMAKAMQEPVAVVTTSGTAVANLAPAVMEANQAGIPLVVLSADRPLTMINSGANQTGNQFGLFAGQVRHQVQLTSDAQPAAWRFQLRMALARAVGERTRMPGPVQVNLHFDEPLMPTDEVLDAPGPWHLEPSGAGPTLSLDGDLRTVVLAGDARPEVGRLAAAVAEHGQVPLLAEPSSNARVGRAISTYRLLLGKDDLGGRIQRVLVFGHPTLSRPVTRLLRRDDVEVIMVADGAGWSDPGFTAGRVVDDVDLAPCQDDHWLNHWLTADLDMQTRIELAARPAVGEDPVVTPQQVATLVVERTAGQVLVLGSSNPIRDADLAPVPDALFSGQVPGTRVYANRGLAGIDGVVSTAAGIALALGEPTTCLLGDLTFLHDAGGLWLGRLEDRPLVRLVVPDDRGGSIFHTLEQGGPAHEAGFERVFATPHDVDLAALAAAHGWKVATVTDLEELGQRIRVPVRGPELVVVPVSRDGRRAWAQRLAAL</sequence>
<dbReference type="AlphaFoldDB" id="A0A1R4J2F7"/>
<accession>A0A1R4J2F7</accession>
<feature type="domain" description="Thiamine pyrophosphate enzyme TPP-binding" evidence="7">
    <location>
        <begin position="400"/>
        <end position="531"/>
    </location>
</feature>
<dbReference type="InterPro" id="IPR029061">
    <property type="entry name" value="THDP-binding"/>
</dbReference>
<comment type="pathway">
    <text evidence="6">Quinol/quinone metabolism; menaquinone biosynthesis.</text>
</comment>
<keyword evidence="4 6" id="KW-0786">Thiamine pyrophosphate</keyword>
<dbReference type="Pfam" id="PF02776">
    <property type="entry name" value="TPP_enzyme_N"/>
    <property type="match status" value="1"/>
</dbReference>
<comment type="cofactor">
    <cofactor evidence="6">
        <name>Mg(2+)</name>
        <dbReference type="ChEBI" id="CHEBI:18420"/>
    </cofactor>
    <cofactor evidence="6">
        <name>Mn(2+)</name>
        <dbReference type="ChEBI" id="CHEBI:29035"/>
    </cofactor>
</comment>
<comment type="cofactor">
    <cofactor evidence="6">
        <name>thiamine diphosphate</name>
        <dbReference type="ChEBI" id="CHEBI:58937"/>
    </cofactor>
    <text evidence="6">Binds 1 thiamine pyrophosphate per subunit.</text>
</comment>
<evidence type="ECO:0000256" key="1">
    <source>
        <dbReference type="ARBA" id="ARBA00022679"/>
    </source>
</evidence>
<keyword evidence="3 6" id="KW-0460">Magnesium</keyword>
<dbReference type="GO" id="GO:0030976">
    <property type="term" value="F:thiamine pyrophosphate binding"/>
    <property type="evidence" value="ECO:0007669"/>
    <property type="project" value="UniProtKB-UniRule"/>
</dbReference>
<dbReference type="PIRSF" id="PIRSF004983">
    <property type="entry name" value="MenD"/>
    <property type="match status" value="1"/>
</dbReference>
<keyword evidence="1 6" id="KW-0808">Transferase</keyword>
<name>A0A1R4J2F7_9ACTN</name>
<dbReference type="GO" id="GO:0030145">
    <property type="term" value="F:manganese ion binding"/>
    <property type="evidence" value="ECO:0007669"/>
    <property type="project" value="UniProtKB-UniRule"/>
</dbReference>
<feature type="domain" description="Thiamine pyrophosphate enzyme N-terminal TPP-binding" evidence="8">
    <location>
        <begin position="7"/>
        <end position="120"/>
    </location>
</feature>
<comment type="similarity">
    <text evidence="6">Belongs to the TPP enzyme family. MenD subfamily.</text>
</comment>
<dbReference type="PANTHER" id="PTHR42916">
    <property type="entry name" value="2-SUCCINYL-5-ENOLPYRUVYL-6-HYDROXY-3-CYCLOHEXENE-1-CARBOXYLATE SYNTHASE"/>
    <property type="match status" value="1"/>
</dbReference>
<organism evidence="9 10">
    <name type="scientific">Luteococcus japonicus LSP_Lj1</name>
    <dbReference type="NCBI Taxonomy" id="1255658"/>
    <lineage>
        <taxon>Bacteria</taxon>
        <taxon>Bacillati</taxon>
        <taxon>Actinomycetota</taxon>
        <taxon>Actinomycetes</taxon>
        <taxon>Propionibacteriales</taxon>
        <taxon>Propionibacteriaceae</taxon>
        <taxon>Luteococcus</taxon>
    </lineage>
</organism>
<dbReference type="Proteomes" id="UP000188342">
    <property type="component" value="Unassembled WGS sequence"/>
</dbReference>
<dbReference type="PANTHER" id="PTHR42916:SF1">
    <property type="entry name" value="PROTEIN PHYLLO, CHLOROPLASTIC"/>
    <property type="match status" value="1"/>
</dbReference>
<evidence type="ECO:0000256" key="4">
    <source>
        <dbReference type="ARBA" id="ARBA00023052"/>
    </source>
</evidence>
<comment type="catalytic activity">
    <reaction evidence="6">
        <text>isochorismate + 2-oxoglutarate + H(+) = 5-enolpyruvoyl-6-hydroxy-2-succinyl-cyclohex-3-ene-1-carboxylate + CO2</text>
        <dbReference type="Rhea" id="RHEA:25593"/>
        <dbReference type="ChEBI" id="CHEBI:15378"/>
        <dbReference type="ChEBI" id="CHEBI:16526"/>
        <dbReference type="ChEBI" id="CHEBI:16810"/>
        <dbReference type="ChEBI" id="CHEBI:29780"/>
        <dbReference type="ChEBI" id="CHEBI:58818"/>
        <dbReference type="EC" id="2.2.1.9"/>
    </reaction>
</comment>
<dbReference type="CDD" id="cd07037">
    <property type="entry name" value="TPP_PYR_MenD"/>
    <property type="match status" value="1"/>
</dbReference>
<dbReference type="UniPathway" id="UPA01057">
    <property type="reaction ID" value="UER00164"/>
</dbReference>
<dbReference type="EMBL" id="FUKQ01000018">
    <property type="protein sequence ID" value="SJN26247.1"/>
    <property type="molecule type" value="Genomic_DNA"/>
</dbReference>
<proteinExistence type="inferred from homology"/>
<dbReference type="OrthoDB" id="9791859at2"/>
<comment type="pathway">
    <text evidence="6">Quinol/quinone metabolism; 1,4-dihydroxy-2-naphthoate biosynthesis; 1,4-dihydroxy-2-naphthoate from chorismate: step 2/7.</text>
</comment>
<evidence type="ECO:0000256" key="2">
    <source>
        <dbReference type="ARBA" id="ARBA00022723"/>
    </source>
</evidence>
<evidence type="ECO:0000259" key="7">
    <source>
        <dbReference type="Pfam" id="PF02775"/>
    </source>
</evidence>
<evidence type="ECO:0000256" key="5">
    <source>
        <dbReference type="ARBA" id="ARBA00023211"/>
    </source>
</evidence>
<dbReference type="GO" id="GO:0070204">
    <property type="term" value="F:2-succinyl-5-enolpyruvyl-6-hydroxy-3-cyclohexene-1-carboxylic-acid synthase activity"/>
    <property type="evidence" value="ECO:0007669"/>
    <property type="project" value="UniProtKB-UniRule"/>
</dbReference>
<keyword evidence="10" id="KW-1185">Reference proteome</keyword>
<dbReference type="SUPFAM" id="SSF52518">
    <property type="entry name" value="Thiamin diphosphate-binding fold (THDP-binding)"/>
    <property type="match status" value="2"/>
</dbReference>
<dbReference type="Gene3D" id="3.40.50.1220">
    <property type="entry name" value="TPP-binding domain"/>
    <property type="match status" value="1"/>
</dbReference>
<dbReference type="CDD" id="cd02009">
    <property type="entry name" value="TPP_SHCHC_synthase"/>
    <property type="match status" value="1"/>
</dbReference>
<dbReference type="Pfam" id="PF02775">
    <property type="entry name" value="TPP_enzyme_C"/>
    <property type="match status" value="1"/>
</dbReference>
<evidence type="ECO:0000256" key="6">
    <source>
        <dbReference type="HAMAP-Rule" id="MF_01659"/>
    </source>
</evidence>
<dbReference type="InterPro" id="IPR004433">
    <property type="entry name" value="MenaQ_synth_MenD"/>
</dbReference>
<dbReference type="EC" id="2.2.1.9" evidence="6"/>
<dbReference type="STRING" id="1255658.FM114_05145"/>
<dbReference type="GO" id="GO:0000287">
    <property type="term" value="F:magnesium ion binding"/>
    <property type="evidence" value="ECO:0007669"/>
    <property type="project" value="UniProtKB-UniRule"/>
</dbReference>
<keyword evidence="6" id="KW-0474">Menaquinone biosynthesis</keyword>
<evidence type="ECO:0000313" key="10">
    <source>
        <dbReference type="Proteomes" id="UP000188342"/>
    </source>
</evidence>
<keyword evidence="2 6" id="KW-0479">Metal-binding</keyword>
<comment type="function">
    <text evidence="6">Catalyzes the thiamine diphosphate-dependent decarboxylation of 2-oxoglutarate and the subsequent addition of the resulting succinic semialdehyde-thiamine pyrophosphate anion to isochorismate to yield 2-succinyl-5-enolpyruvyl-6-hydroxy-3-cyclohexene-1-carboxylate (SEPHCHC).</text>
</comment>
<evidence type="ECO:0000313" key="9">
    <source>
        <dbReference type="EMBL" id="SJN26247.1"/>
    </source>
</evidence>
<dbReference type="InterPro" id="IPR012001">
    <property type="entry name" value="Thiamin_PyroP_enz_TPP-bd_dom"/>
</dbReference>
<dbReference type="HAMAP" id="MF_01659">
    <property type="entry name" value="MenD"/>
    <property type="match status" value="1"/>
</dbReference>
<reference evidence="9 10" key="1">
    <citation type="submission" date="2017-02" db="EMBL/GenBank/DDBJ databases">
        <authorList>
            <person name="Peterson S.W."/>
        </authorList>
    </citation>
    <scope>NUCLEOTIDE SEQUENCE [LARGE SCALE GENOMIC DNA]</scope>
    <source>
        <strain evidence="9 10">LSP_Lj1</strain>
    </source>
</reference>
<dbReference type="RefSeq" id="WP_094764107.1">
    <property type="nucleotide sequence ID" value="NZ_FUKQ01000018.1"/>
</dbReference>
<protein>
    <recommendedName>
        <fullName evidence="6">2-succinyl-5-enolpyruvyl-6-hydroxy-3-cyclohexene-1-carboxylate synthase</fullName>
        <shortName evidence="6">SEPHCHC synthase</shortName>
        <ecNumber evidence="6">2.2.1.9</ecNumber>
    </recommendedName>
    <alternativeName>
        <fullName evidence="6">Menaquinone biosynthesis protein MenD</fullName>
    </alternativeName>
</protein>
<dbReference type="GO" id="GO:0009234">
    <property type="term" value="P:menaquinone biosynthetic process"/>
    <property type="evidence" value="ECO:0007669"/>
    <property type="project" value="UniProtKB-UniRule"/>
</dbReference>
<dbReference type="UniPathway" id="UPA00079"/>
<evidence type="ECO:0000256" key="3">
    <source>
        <dbReference type="ARBA" id="ARBA00022842"/>
    </source>
</evidence>
<dbReference type="NCBIfam" id="TIGR00173">
    <property type="entry name" value="menD"/>
    <property type="match status" value="1"/>
</dbReference>
<evidence type="ECO:0000259" key="8">
    <source>
        <dbReference type="Pfam" id="PF02776"/>
    </source>
</evidence>
<gene>
    <name evidence="6" type="primary">menD</name>
    <name evidence="9" type="ORF">FM114_05145</name>
</gene>